<keyword evidence="4 7" id="KW-0547">Nucleotide-binding</keyword>
<name>A0A7W9MJX9_9ACTN</name>
<evidence type="ECO:0000256" key="5">
    <source>
        <dbReference type="ARBA" id="ARBA00022840"/>
    </source>
</evidence>
<dbReference type="InterPro" id="IPR005481">
    <property type="entry name" value="BC-like_N"/>
</dbReference>
<evidence type="ECO:0000256" key="4">
    <source>
        <dbReference type="ARBA" id="ARBA00022741"/>
    </source>
</evidence>
<comment type="caution">
    <text evidence="10">The sequence shown here is derived from an EMBL/GenBank/DDBJ whole genome shotgun (WGS) entry which is preliminary data.</text>
</comment>
<feature type="domain" description="ATP-grasp" evidence="8">
    <location>
        <begin position="120"/>
        <end position="317"/>
    </location>
</feature>
<evidence type="ECO:0000256" key="7">
    <source>
        <dbReference type="PROSITE-ProRule" id="PRU00409"/>
    </source>
</evidence>
<evidence type="ECO:0000313" key="11">
    <source>
        <dbReference type="Proteomes" id="UP000540685"/>
    </source>
</evidence>
<evidence type="ECO:0000256" key="6">
    <source>
        <dbReference type="ARBA" id="ARBA00048600"/>
    </source>
</evidence>
<dbReference type="SUPFAM" id="SSF51246">
    <property type="entry name" value="Rudiment single hybrid motif"/>
    <property type="match status" value="1"/>
</dbReference>
<dbReference type="InterPro" id="IPR011764">
    <property type="entry name" value="Biotin_carboxylation_dom"/>
</dbReference>
<accession>A0A7W9MJX9</accession>
<dbReference type="InterPro" id="IPR005479">
    <property type="entry name" value="CPAse_ATP-bd"/>
</dbReference>
<keyword evidence="11" id="KW-1185">Reference proteome</keyword>
<protein>
    <recommendedName>
        <fullName evidence="2">biotin carboxylase</fullName>
        <ecNumber evidence="2">6.3.4.14</ecNumber>
    </recommendedName>
</protein>
<dbReference type="Pfam" id="PF02785">
    <property type="entry name" value="Biotin_carb_C"/>
    <property type="match status" value="1"/>
</dbReference>
<comment type="catalytic activity">
    <reaction evidence="6">
        <text>N(6)-biotinyl-L-lysyl-[protein] + hydrogencarbonate + ATP = N(6)-carboxybiotinyl-L-lysyl-[protein] + ADP + phosphate + H(+)</text>
        <dbReference type="Rhea" id="RHEA:13501"/>
        <dbReference type="Rhea" id="RHEA-COMP:10505"/>
        <dbReference type="Rhea" id="RHEA-COMP:10506"/>
        <dbReference type="ChEBI" id="CHEBI:15378"/>
        <dbReference type="ChEBI" id="CHEBI:17544"/>
        <dbReference type="ChEBI" id="CHEBI:30616"/>
        <dbReference type="ChEBI" id="CHEBI:43474"/>
        <dbReference type="ChEBI" id="CHEBI:83144"/>
        <dbReference type="ChEBI" id="CHEBI:83145"/>
        <dbReference type="ChEBI" id="CHEBI:456216"/>
        <dbReference type="EC" id="6.3.4.14"/>
    </reaction>
</comment>
<dbReference type="Pfam" id="PF00289">
    <property type="entry name" value="Biotin_carb_N"/>
    <property type="match status" value="1"/>
</dbReference>
<evidence type="ECO:0000313" key="10">
    <source>
        <dbReference type="EMBL" id="MBB5823166.1"/>
    </source>
</evidence>
<dbReference type="SMART" id="SM00878">
    <property type="entry name" value="Biotin_carb_C"/>
    <property type="match status" value="1"/>
</dbReference>
<dbReference type="RefSeq" id="WP_184540157.1">
    <property type="nucleotide sequence ID" value="NZ_JACHMP010000001.1"/>
</dbReference>
<dbReference type="EMBL" id="JACHMP010000001">
    <property type="protein sequence ID" value="MBB5823166.1"/>
    <property type="molecule type" value="Genomic_DNA"/>
</dbReference>
<dbReference type="GO" id="GO:0004075">
    <property type="term" value="F:biotin carboxylase activity"/>
    <property type="evidence" value="ECO:0007669"/>
    <property type="project" value="UniProtKB-EC"/>
</dbReference>
<dbReference type="InterPro" id="IPR051602">
    <property type="entry name" value="ACC_Biotin_Carboxylase"/>
</dbReference>
<dbReference type="PROSITE" id="PS50975">
    <property type="entry name" value="ATP_GRASP"/>
    <property type="match status" value="1"/>
</dbReference>
<dbReference type="PROSITE" id="PS00866">
    <property type="entry name" value="CPSASE_1"/>
    <property type="match status" value="1"/>
</dbReference>
<sequence length="456" mass="49179">MFRTVLIANRGEIALRVARACRELGIRVAAVYSTDDRDSEITRYADQAIHIGPGPVRRSYLNLAAIAEAARMSGADAIHPGYGLLSEDPDLAEVCEDLGVTFVGPPPDVMRRLGDKAAARALMRGAGLPVLPGSDEPDADPRRAADLAAAVGYPVIIKAAAGGGGRGMCVVRDPGDFDRAFRETTASAQALLGDGRVYVERYLESVRHVEVQVLCDRYGNGIHLGERDCSVQRRHQKILEEAPAPGLPRELLDRLNRAAVTGALAAGYVGAGTLEFLVDPEHRFHFMEMNCRIQVEHPVTEMLTGVDLVHEQLRIAAGEPLSLRQEDVVPRGAAIECRINAEDPERGFAPAPGTLTEFDLPAGPFVRVDTHCRPGYRVPPAYDSLLAKVVVWAPDRDRAMARMRRALAEFHAAGPGVHTTTEFLRSVLDHPAFTGAEHDTSVVAGILASRSSGHPG</sequence>
<evidence type="ECO:0000256" key="2">
    <source>
        <dbReference type="ARBA" id="ARBA00013263"/>
    </source>
</evidence>
<evidence type="ECO:0000256" key="3">
    <source>
        <dbReference type="ARBA" id="ARBA00022598"/>
    </source>
</evidence>
<dbReference type="InterPro" id="IPR011054">
    <property type="entry name" value="Rudment_hybrid_motif"/>
</dbReference>
<dbReference type="SUPFAM" id="SSF52440">
    <property type="entry name" value="PreATP-grasp domain"/>
    <property type="match status" value="1"/>
</dbReference>
<organism evidence="10 11">
    <name type="scientific">Streptosporangium becharense</name>
    <dbReference type="NCBI Taxonomy" id="1816182"/>
    <lineage>
        <taxon>Bacteria</taxon>
        <taxon>Bacillati</taxon>
        <taxon>Actinomycetota</taxon>
        <taxon>Actinomycetes</taxon>
        <taxon>Streptosporangiales</taxon>
        <taxon>Streptosporangiaceae</taxon>
        <taxon>Streptosporangium</taxon>
    </lineage>
</organism>
<keyword evidence="3 10" id="KW-0436">Ligase</keyword>
<dbReference type="EC" id="6.3.4.14" evidence="2"/>
<dbReference type="GO" id="GO:0005524">
    <property type="term" value="F:ATP binding"/>
    <property type="evidence" value="ECO:0007669"/>
    <property type="project" value="UniProtKB-UniRule"/>
</dbReference>
<dbReference type="PROSITE" id="PS50979">
    <property type="entry name" value="BC"/>
    <property type="match status" value="1"/>
</dbReference>
<dbReference type="PANTHER" id="PTHR48095:SF2">
    <property type="entry name" value="BIOTIN CARBOXYLASE, CHLOROPLASTIC"/>
    <property type="match status" value="1"/>
</dbReference>
<feature type="domain" description="Biotin carboxylation" evidence="9">
    <location>
        <begin position="1"/>
        <end position="448"/>
    </location>
</feature>
<proteinExistence type="predicted"/>
<dbReference type="NCBIfam" id="NF006367">
    <property type="entry name" value="PRK08591.1"/>
    <property type="match status" value="1"/>
</dbReference>
<evidence type="ECO:0000259" key="8">
    <source>
        <dbReference type="PROSITE" id="PS50975"/>
    </source>
</evidence>
<gene>
    <name evidence="10" type="ORF">F4562_006228</name>
</gene>
<dbReference type="PANTHER" id="PTHR48095">
    <property type="entry name" value="PYRUVATE CARBOXYLASE SUBUNIT A"/>
    <property type="match status" value="1"/>
</dbReference>
<reference evidence="10 11" key="1">
    <citation type="submission" date="2020-08" db="EMBL/GenBank/DDBJ databases">
        <title>Sequencing the genomes of 1000 actinobacteria strains.</title>
        <authorList>
            <person name="Klenk H.-P."/>
        </authorList>
    </citation>
    <scope>NUCLEOTIDE SEQUENCE [LARGE SCALE GENOMIC DNA]</scope>
    <source>
        <strain evidence="10 11">DSM 46887</strain>
    </source>
</reference>
<dbReference type="Pfam" id="PF02786">
    <property type="entry name" value="CPSase_L_D2"/>
    <property type="match status" value="1"/>
</dbReference>
<dbReference type="InterPro" id="IPR011761">
    <property type="entry name" value="ATP-grasp"/>
</dbReference>
<evidence type="ECO:0000256" key="1">
    <source>
        <dbReference type="ARBA" id="ARBA00003761"/>
    </source>
</evidence>
<dbReference type="AlphaFoldDB" id="A0A7W9MJX9"/>
<comment type="function">
    <text evidence="1">This protein is a component of the acetyl coenzyme A carboxylase complex; first, biotin carboxylase catalyzes the carboxylation of the carrier protein and then the transcarboxylase transfers the carboxyl group to form malonyl-CoA.</text>
</comment>
<dbReference type="SUPFAM" id="SSF56059">
    <property type="entry name" value="Glutathione synthetase ATP-binding domain-like"/>
    <property type="match status" value="1"/>
</dbReference>
<dbReference type="InterPro" id="IPR016185">
    <property type="entry name" value="PreATP-grasp_dom_sf"/>
</dbReference>
<dbReference type="InterPro" id="IPR005482">
    <property type="entry name" value="Biotin_COase_C"/>
</dbReference>
<evidence type="ECO:0000259" key="9">
    <source>
        <dbReference type="PROSITE" id="PS50979"/>
    </source>
</evidence>
<dbReference type="GO" id="GO:0046872">
    <property type="term" value="F:metal ion binding"/>
    <property type="evidence" value="ECO:0007669"/>
    <property type="project" value="InterPro"/>
</dbReference>
<dbReference type="Gene3D" id="3.30.470.20">
    <property type="entry name" value="ATP-grasp fold, B domain"/>
    <property type="match status" value="1"/>
</dbReference>
<keyword evidence="5 7" id="KW-0067">ATP-binding</keyword>
<dbReference type="Proteomes" id="UP000540685">
    <property type="component" value="Unassembled WGS sequence"/>
</dbReference>